<dbReference type="HOGENOM" id="CLU_3063854_0_0_4"/>
<feature type="region of interest" description="Disordered" evidence="1">
    <location>
        <begin position="1"/>
        <end position="53"/>
    </location>
</feature>
<dbReference type="Proteomes" id="UP000003019">
    <property type="component" value="Unassembled WGS sequence"/>
</dbReference>
<proteinExistence type="predicted"/>
<dbReference type="AlphaFoldDB" id="G4CEY8"/>
<evidence type="ECO:0000313" key="2">
    <source>
        <dbReference type="EMBL" id="EGY53622.1"/>
    </source>
</evidence>
<dbReference type="EMBL" id="AGAY01000006">
    <property type="protein sequence ID" value="EGY53622.1"/>
    <property type="molecule type" value="Genomic_DNA"/>
</dbReference>
<organism evidence="2 3">
    <name type="scientific">Neisseria shayeganii 871</name>
    <dbReference type="NCBI Taxonomy" id="1032488"/>
    <lineage>
        <taxon>Bacteria</taxon>
        <taxon>Pseudomonadati</taxon>
        <taxon>Pseudomonadota</taxon>
        <taxon>Betaproteobacteria</taxon>
        <taxon>Neisseriales</taxon>
        <taxon>Neisseriaceae</taxon>
        <taxon>Neisseria</taxon>
    </lineage>
</organism>
<protein>
    <submittedName>
        <fullName evidence="2">Uncharacterized protein</fullName>
    </submittedName>
</protein>
<accession>G4CEY8</accession>
<sequence>MAEEVIPEQNAALKGSGQQRRGILAAAGVPVKNRGKKKPLPETTAADGFTERR</sequence>
<gene>
    <name evidence="2" type="ORF">HMPREF9371_0177</name>
</gene>
<keyword evidence="3" id="KW-1185">Reference proteome</keyword>
<reference evidence="2 3" key="1">
    <citation type="submission" date="2011-05" db="EMBL/GenBank/DDBJ databases">
        <authorList>
            <person name="Muzny D."/>
            <person name="Qin X."/>
            <person name="Deng J."/>
            <person name="Jiang H."/>
            <person name="Liu Y."/>
            <person name="Qu J."/>
            <person name="Song X.-Z."/>
            <person name="Zhang L."/>
            <person name="Thornton R."/>
            <person name="Coyle M."/>
            <person name="Francisco L."/>
            <person name="Jackson L."/>
            <person name="Javaid M."/>
            <person name="Korchina V."/>
            <person name="Kovar C."/>
            <person name="Mata R."/>
            <person name="Mathew T."/>
            <person name="Ngo R."/>
            <person name="Nguyen L."/>
            <person name="Nguyen N."/>
            <person name="Okwuonu G."/>
            <person name="Ongeri F."/>
            <person name="Pham C."/>
            <person name="Simmons D."/>
            <person name="Wilczek-Boney K."/>
            <person name="Hale W."/>
            <person name="Jakkamsetti A."/>
            <person name="Pham P."/>
            <person name="Ruth R."/>
            <person name="San Lucas F."/>
            <person name="Warren J."/>
            <person name="Zhang J."/>
            <person name="Zhao Z."/>
            <person name="Zhou C."/>
            <person name="Zhu D."/>
            <person name="Lee S."/>
            <person name="Bess C."/>
            <person name="Blankenburg K."/>
            <person name="Forbes L."/>
            <person name="Fu Q."/>
            <person name="Gubbala S."/>
            <person name="Hirani K."/>
            <person name="Jayaseelan J.C."/>
            <person name="Lara F."/>
            <person name="Munidasa M."/>
            <person name="Palculict T."/>
            <person name="Patil S."/>
            <person name="Pu L.-L."/>
            <person name="Saada N."/>
            <person name="Tang L."/>
            <person name="Weissenberger G."/>
            <person name="Zhu Y."/>
            <person name="Hemphill L."/>
            <person name="Shang Y."/>
            <person name="Youmans B."/>
            <person name="Ayvaz T."/>
            <person name="Ross M."/>
            <person name="Santibanez J."/>
            <person name="Aqrawi P."/>
            <person name="Gross S."/>
            <person name="Joshi V."/>
            <person name="Fowler G."/>
            <person name="Nazareth L."/>
            <person name="Reid J."/>
            <person name="Worley K."/>
            <person name="Petrosino J."/>
            <person name="Highlander S."/>
            <person name="Gibbs R."/>
        </authorList>
    </citation>
    <scope>NUCLEOTIDE SEQUENCE [LARGE SCALE GENOMIC DNA]</scope>
    <source>
        <strain evidence="2 3">871</strain>
    </source>
</reference>
<comment type="caution">
    <text evidence="2">The sequence shown here is derived from an EMBL/GenBank/DDBJ whole genome shotgun (WGS) entry which is preliminary data.</text>
</comment>
<evidence type="ECO:0000313" key="3">
    <source>
        <dbReference type="Proteomes" id="UP000003019"/>
    </source>
</evidence>
<evidence type="ECO:0000256" key="1">
    <source>
        <dbReference type="SAM" id="MobiDB-lite"/>
    </source>
</evidence>
<name>G4CEY8_9NEIS</name>